<gene>
    <name evidence="2" type="ORF">CCAM_LOCUS8851</name>
</gene>
<accession>A0A484KRG4</accession>
<name>A0A484KRG4_9ASTE</name>
<reference evidence="2 3" key="1">
    <citation type="submission" date="2018-04" db="EMBL/GenBank/DDBJ databases">
        <authorList>
            <person name="Vogel A."/>
        </authorList>
    </citation>
    <scope>NUCLEOTIDE SEQUENCE [LARGE SCALE GENOMIC DNA]</scope>
</reference>
<keyword evidence="3" id="KW-1185">Reference proteome</keyword>
<protein>
    <submittedName>
        <fullName evidence="2">Uncharacterized protein</fullName>
    </submittedName>
</protein>
<organism evidence="2 3">
    <name type="scientific">Cuscuta campestris</name>
    <dbReference type="NCBI Taxonomy" id="132261"/>
    <lineage>
        <taxon>Eukaryota</taxon>
        <taxon>Viridiplantae</taxon>
        <taxon>Streptophyta</taxon>
        <taxon>Embryophyta</taxon>
        <taxon>Tracheophyta</taxon>
        <taxon>Spermatophyta</taxon>
        <taxon>Magnoliopsida</taxon>
        <taxon>eudicotyledons</taxon>
        <taxon>Gunneridae</taxon>
        <taxon>Pentapetalae</taxon>
        <taxon>asterids</taxon>
        <taxon>lamiids</taxon>
        <taxon>Solanales</taxon>
        <taxon>Convolvulaceae</taxon>
        <taxon>Cuscuteae</taxon>
        <taxon>Cuscuta</taxon>
        <taxon>Cuscuta subgen. Grammica</taxon>
        <taxon>Cuscuta sect. Cleistogrammica</taxon>
    </lineage>
</organism>
<evidence type="ECO:0000256" key="1">
    <source>
        <dbReference type="SAM" id="MobiDB-lite"/>
    </source>
</evidence>
<dbReference type="AlphaFoldDB" id="A0A484KRG4"/>
<dbReference type="EMBL" id="OOIL02000561">
    <property type="protein sequence ID" value="VFQ67075.1"/>
    <property type="molecule type" value="Genomic_DNA"/>
</dbReference>
<evidence type="ECO:0000313" key="2">
    <source>
        <dbReference type="EMBL" id="VFQ67075.1"/>
    </source>
</evidence>
<feature type="region of interest" description="Disordered" evidence="1">
    <location>
        <begin position="1"/>
        <end position="25"/>
    </location>
</feature>
<sequence>MFGTYPSLIGPSGSEGRGTGRGTNWSGVVPVSGHLPEGAVLNDPSLRYLRIRAGDGDVGGDDEVHDEEGVWQAPLGGDGGAIRHVNHDVFFPVDRGAMDDSMNRLEILVGERGVATVSGAKNPDDHRLVVENPIIATICRDVVTAGGQPCNPSKSSQVKLYVIEIDATANGIPVPVEIGVEGLDIGGIEGGAALGDEGPQTRLLELIVEVVVPFLLGKQLGQHPWRRDTAFGEVGDEASEFFLQAKLEKGSVQVRKGLRRRGCGLGSDLLLGNFALGLSSGHD</sequence>
<dbReference type="Proteomes" id="UP000595140">
    <property type="component" value="Unassembled WGS sequence"/>
</dbReference>
<proteinExistence type="predicted"/>
<evidence type="ECO:0000313" key="3">
    <source>
        <dbReference type="Proteomes" id="UP000595140"/>
    </source>
</evidence>